<dbReference type="PANTHER" id="PTHR30627">
    <property type="entry name" value="PEPTIDOGLYCAN D,D-TRANSPEPTIDASE"/>
    <property type="match status" value="1"/>
</dbReference>
<dbReference type="OrthoDB" id="9770103at2"/>
<keyword evidence="3" id="KW-0472">Membrane</keyword>
<evidence type="ECO:0000259" key="4">
    <source>
        <dbReference type="Pfam" id="PF00905"/>
    </source>
</evidence>
<dbReference type="Gene3D" id="3.40.710.10">
    <property type="entry name" value="DD-peptidase/beta-lactamase superfamily"/>
    <property type="match status" value="1"/>
</dbReference>
<comment type="subcellular location">
    <subcellularLocation>
        <location evidence="1">Membrane</location>
    </subcellularLocation>
</comment>
<keyword evidence="2" id="KW-0645">Protease</keyword>
<feature type="domain" description="Penicillin-binding protein transpeptidase" evidence="4">
    <location>
        <begin position="279"/>
        <end position="590"/>
    </location>
</feature>
<name>A0A4Q1CCN9_9BACT</name>
<reference evidence="6 7" key="1">
    <citation type="submission" date="2019-01" db="EMBL/GenBank/DDBJ databases">
        <title>Lacunisphaera sp. strain TWA-58.</title>
        <authorList>
            <person name="Chen W.-M."/>
        </authorList>
    </citation>
    <scope>NUCLEOTIDE SEQUENCE [LARGE SCALE GENOMIC DNA]</scope>
    <source>
        <strain evidence="6 7">TWA-58</strain>
    </source>
</reference>
<evidence type="ECO:0000259" key="5">
    <source>
        <dbReference type="Pfam" id="PF03717"/>
    </source>
</evidence>
<feature type="domain" description="Penicillin-binding protein dimerisation" evidence="5">
    <location>
        <begin position="54"/>
        <end position="229"/>
    </location>
</feature>
<dbReference type="GO" id="GO:0008658">
    <property type="term" value="F:penicillin binding"/>
    <property type="evidence" value="ECO:0007669"/>
    <property type="project" value="InterPro"/>
</dbReference>
<dbReference type="GO" id="GO:0071555">
    <property type="term" value="P:cell wall organization"/>
    <property type="evidence" value="ECO:0007669"/>
    <property type="project" value="TreeGrafter"/>
</dbReference>
<proteinExistence type="predicted"/>
<keyword evidence="2" id="KW-0378">Hydrolase</keyword>
<dbReference type="InterPro" id="IPR050515">
    <property type="entry name" value="Beta-lactam/transpept"/>
</dbReference>
<dbReference type="InterPro" id="IPR005311">
    <property type="entry name" value="PBP_dimer"/>
</dbReference>
<dbReference type="GO" id="GO:0004180">
    <property type="term" value="F:carboxypeptidase activity"/>
    <property type="evidence" value="ECO:0007669"/>
    <property type="project" value="UniProtKB-KW"/>
</dbReference>
<dbReference type="SUPFAM" id="SSF56519">
    <property type="entry name" value="Penicillin binding protein dimerisation domain"/>
    <property type="match status" value="1"/>
</dbReference>
<dbReference type="GO" id="GO:0005886">
    <property type="term" value="C:plasma membrane"/>
    <property type="evidence" value="ECO:0007669"/>
    <property type="project" value="TreeGrafter"/>
</dbReference>
<evidence type="ECO:0000256" key="2">
    <source>
        <dbReference type="ARBA" id="ARBA00022645"/>
    </source>
</evidence>
<dbReference type="SUPFAM" id="SSF56601">
    <property type="entry name" value="beta-lactamase/transpeptidase-like"/>
    <property type="match status" value="1"/>
</dbReference>
<dbReference type="Gene3D" id="3.90.1310.10">
    <property type="entry name" value="Penicillin-binding protein 2a (Domain 2)"/>
    <property type="match status" value="1"/>
</dbReference>
<gene>
    <name evidence="6" type="ORF">ESB00_13505</name>
</gene>
<dbReference type="Pfam" id="PF00905">
    <property type="entry name" value="Transpeptidase"/>
    <property type="match status" value="1"/>
</dbReference>
<dbReference type="Gene3D" id="3.30.450.330">
    <property type="match status" value="1"/>
</dbReference>
<dbReference type="InterPro" id="IPR036138">
    <property type="entry name" value="PBP_dimer_sf"/>
</dbReference>
<evidence type="ECO:0000256" key="3">
    <source>
        <dbReference type="ARBA" id="ARBA00023136"/>
    </source>
</evidence>
<evidence type="ECO:0000256" key="1">
    <source>
        <dbReference type="ARBA" id="ARBA00004370"/>
    </source>
</evidence>
<keyword evidence="2" id="KW-0121">Carboxypeptidase</keyword>
<dbReference type="Pfam" id="PF03717">
    <property type="entry name" value="PBP_dimer"/>
    <property type="match status" value="1"/>
</dbReference>
<dbReference type="EMBL" id="SDHX01000001">
    <property type="protein sequence ID" value="RXK56838.1"/>
    <property type="molecule type" value="Genomic_DNA"/>
</dbReference>
<dbReference type="PANTHER" id="PTHR30627:SF1">
    <property type="entry name" value="PEPTIDOGLYCAN D,D-TRANSPEPTIDASE FTSI"/>
    <property type="match status" value="1"/>
</dbReference>
<keyword evidence="7" id="KW-1185">Reference proteome</keyword>
<evidence type="ECO:0000313" key="7">
    <source>
        <dbReference type="Proteomes" id="UP000290218"/>
    </source>
</evidence>
<sequence>MSKGFASNRLTLLAVGVLACFMAVGVRLVFLHVVDREELLGFVDKARRQIVVEHARRGAILDARGNLLATSRSEVTLAVDPWSLVDYLDLDKNEARRAKKAADERLKRIQLAGLLGVTTAEIETAFVPRLKAAPVEKDNHDGARDGQIKDRWVKIREGLDEPTYARIAALNVRGLTAERVYRRVYPGSSLAANLIGYLNREGTSVTGVERHLDLYLKGEDGWIESEKDGTRRELAQFRSREVTARDGHDVVLTIDSVVQHIIEDELREIAQSFNPNFATIIVSEARTGRILGMANYPSFDLNNYSKAPLEAQRNYAVTDIIEPGSTFKIVAAGAALDQGIVSPASTFDCGNPVANYRGRDLKLPKEDHPFGLLTVSEIVSHSSNRGAAQLAMLMGGDSFHEYAQRFGFGTSTKFPLGGEVRGIMEPPARWDGLTITRMPMGHAVAATPLQIHMAMSVVANGGARMRPQILQEIRDSAGNVVRTFEPEKVTQVLKPSTAATLAQLLHRVVGPEGTANGFDIPGFEIAAKTGTTQKIVDGRYVTNRHVGSFVGFFPASRPEIVLSVIVDDAQVPKGNNYGRAVAAPAFRRVAEQLIQYLDIKPVTPLTRNLVAMQGGAL</sequence>
<organism evidence="6 7">
    <name type="scientific">Oleiharenicola lentus</name>
    <dbReference type="NCBI Taxonomy" id="2508720"/>
    <lineage>
        <taxon>Bacteria</taxon>
        <taxon>Pseudomonadati</taxon>
        <taxon>Verrucomicrobiota</taxon>
        <taxon>Opitutia</taxon>
        <taxon>Opitutales</taxon>
        <taxon>Opitutaceae</taxon>
        <taxon>Oleiharenicola</taxon>
    </lineage>
</organism>
<dbReference type="Proteomes" id="UP000290218">
    <property type="component" value="Unassembled WGS sequence"/>
</dbReference>
<dbReference type="InterPro" id="IPR012338">
    <property type="entry name" value="Beta-lactam/transpept-like"/>
</dbReference>
<protein>
    <submittedName>
        <fullName evidence="6">Penicillin-binding protein 2</fullName>
    </submittedName>
</protein>
<accession>A0A4Q1CCN9</accession>
<dbReference type="RefSeq" id="WP_129048203.1">
    <property type="nucleotide sequence ID" value="NZ_SDHX01000001.1"/>
</dbReference>
<comment type="caution">
    <text evidence="6">The sequence shown here is derived from an EMBL/GenBank/DDBJ whole genome shotgun (WGS) entry which is preliminary data.</text>
</comment>
<dbReference type="InterPro" id="IPR001460">
    <property type="entry name" value="PCN-bd_Tpept"/>
</dbReference>
<evidence type="ECO:0000313" key="6">
    <source>
        <dbReference type="EMBL" id="RXK56838.1"/>
    </source>
</evidence>
<dbReference type="AlphaFoldDB" id="A0A4Q1CCN9"/>
<dbReference type="PROSITE" id="PS51257">
    <property type="entry name" value="PROKAR_LIPOPROTEIN"/>
    <property type="match status" value="1"/>
</dbReference>